<dbReference type="SUPFAM" id="SSF48600">
    <property type="entry name" value="Chorismate mutase II"/>
    <property type="match status" value="1"/>
</dbReference>
<dbReference type="AlphaFoldDB" id="A0A1G7NM53"/>
<dbReference type="InterPro" id="IPR051331">
    <property type="entry name" value="Chorismate_mutase-related"/>
</dbReference>
<dbReference type="PANTHER" id="PTHR38041:SF1">
    <property type="entry name" value="CHORISMATE MUTASE"/>
    <property type="match status" value="1"/>
</dbReference>
<dbReference type="OrthoDB" id="514491at2"/>
<evidence type="ECO:0000259" key="3">
    <source>
        <dbReference type="PROSITE" id="PS51168"/>
    </source>
</evidence>
<dbReference type="Pfam" id="PF01817">
    <property type="entry name" value="CM_2"/>
    <property type="match status" value="1"/>
</dbReference>
<reference evidence="4 5" key="1">
    <citation type="submission" date="2016-10" db="EMBL/GenBank/DDBJ databases">
        <authorList>
            <person name="de Groot N.N."/>
        </authorList>
    </citation>
    <scope>NUCLEOTIDE SEQUENCE [LARGE SCALE GENOMIC DNA]</scope>
    <source>
        <strain evidence="4 5">DSM 27375</strain>
    </source>
</reference>
<evidence type="ECO:0000313" key="4">
    <source>
        <dbReference type="EMBL" id="SDF75138.1"/>
    </source>
</evidence>
<gene>
    <name evidence="4" type="ORF">SAMN04488117_10715</name>
</gene>
<feature type="domain" description="Chorismate mutase" evidence="3">
    <location>
        <begin position="6"/>
        <end position="97"/>
    </location>
</feature>
<dbReference type="EMBL" id="FNBL01000007">
    <property type="protein sequence ID" value="SDF75138.1"/>
    <property type="molecule type" value="Genomic_DNA"/>
</dbReference>
<proteinExistence type="predicted"/>
<dbReference type="GO" id="GO:0009697">
    <property type="term" value="P:salicylic acid biosynthetic process"/>
    <property type="evidence" value="ECO:0007669"/>
    <property type="project" value="TreeGrafter"/>
</dbReference>
<evidence type="ECO:0000313" key="5">
    <source>
        <dbReference type="Proteomes" id="UP000182284"/>
    </source>
</evidence>
<dbReference type="InterPro" id="IPR036263">
    <property type="entry name" value="Chorismate_II_sf"/>
</dbReference>
<evidence type="ECO:0000256" key="1">
    <source>
        <dbReference type="ARBA" id="ARBA00012404"/>
    </source>
</evidence>
<dbReference type="GO" id="GO:0004106">
    <property type="term" value="F:chorismate mutase activity"/>
    <property type="evidence" value="ECO:0007669"/>
    <property type="project" value="UniProtKB-EC"/>
</dbReference>
<keyword evidence="4" id="KW-0456">Lyase</keyword>
<organism evidence="4 5">
    <name type="scientific">Celeribacter baekdonensis</name>
    <dbReference type="NCBI Taxonomy" id="875171"/>
    <lineage>
        <taxon>Bacteria</taxon>
        <taxon>Pseudomonadati</taxon>
        <taxon>Pseudomonadota</taxon>
        <taxon>Alphaproteobacteria</taxon>
        <taxon>Rhodobacterales</taxon>
        <taxon>Roseobacteraceae</taxon>
        <taxon>Celeribacter</taxon>
    </lineage>
</organism>
<dbReference type="GO" id="GO:0016829">
    <property type="term" value="F:lyase activity"/>
    <property type="evidence" value="ECO:0007669"/>
    <property type="project" value="UniProtKB-KW"/>
</dbReference>
<dbReference type="Gene3D" id="1.20.59.10">
    <property type="entry name" value="Chorismate mutase"/>
    <property type="match status" value="1"/>
</dbReference>
<protein>
    <recommendedName>
        <fullName evidence="1">chorismate mutase</fullName>
        <ecNumber evidence="1">5.4.99.5</ecNumber>
    </recommendedName>
</protein>
<dbReference type="Proteomes" id="UP000182284">
    <property type="component" value="Unassembled WGS sequence"/>
</dbReference>
<keyword evidence="4" id="KW-0670">Pyruvate</keyword>
<dbReference type="EC" id="5.4.99.5" evidence="1"/>
<sequence length="102" mass="11387">MTLKPPKDIATMAELRQQIDQIDRKLIALLATRQSHVDRAAELKPGEGMVARIETRVSEVLDRVAQSAQEAGFDPDLARGMWSQMIEAMIAREERVIGTGEE</sequence>
<dbReference type="PROSITE" id="PS51168">
    <property type="entry name" value="CHORISMATE_MUT_2"/>
    <property type="match status" value="1"/>
</dbReference>
<dbReference type="InterPro" id="IPR036979">
    <property type="entry name" value="CM_dom_sf"/>
</dbReference>
<dbReference type="InterPro" id="IPR002701">
    <property type="entry name" value="CM_II_prokaryot"/>
</dbReference>
<name>A0A1G7NM53_9RHOB</name>
<dbReference type="SMART" id="SM00830">
    <property type="entry name" value="CM_2"/>
    <property type="match status" value="1"/>
</dbReference>
<dbReference type="RefSeq" id="WP_074645494.1">
    <property type="nucleotide sequence ID" value="NZ_FNBL01000007.1"/>
</dbReference>
<keyword evidence="2" id="KW-0413">Isomerase</keyword>
<evidence type="ECO:0000256" key="2">
    <source>
        <dbReference type="ARBA" id="ARBA00023235"/>
    </source>
</evidence>
<accession>A0A1G7NM53</accession>
<dbReference type="GO" id="GO:0046417">
    <property type="term" value="P:chorismate metabolic process"/>
    <property type="evidence" value="ECO:0007669"/>
    <property type="project" value="InterPro"/>
</dbReference>
<dbReference type="PANTHER" id="PTHR38041">
    <property type="entry name" value="CHORISMATE MUTASE"/>
    <property type="match status" value="1"/>
</dbReference>